<protein>
    <submittedName>
        <fullName evidence="2">Uncharacterized protein</fullName>
    </submittedName>
</protein>
<comment type="caution">
    <text evidence="2">The sequence shown here is derived from an EMBL/GenBank/DDBJ whole genome shotgun (WGS) entry which is preliminary data.</text>
</comment>
<feature type="compositionally biased region" description="Basic and acidic residues" evidence="1">
    <location>
        <begin position="252"/>
        <end position="270"/>
    </location>
</feature>
<keyword evidence="3" id="KW-1185">Reference proteome</keyword>
<proteinExistence type="predicted"/>
<name>A0AAE1GJ07_PETCI</name>
<feature type="compositionally biased region" description="Basic and acidic residues" evidence="1">
    <location>
        <begin position="281"/>
        <end position="320"/>
    </location>
</feature>
<feature type="compositionally biased region" description="Basic and acidic residues" evidence="1">
    <location>
        <begin position="1"/>
        <end position="10"/>
    </location>
</feature>
<sequence>MHSCSEHDMYTLDTSWIQDASEKREMKNTSDEEEMKNSSDEKEMKNSSDENEMKNRSDEKEMKNCSDEKEMKNWSDEKEMKNNSDEKEMKNTSEEDEMQRESCLHTKEQISPRKEITEQLIECSENDIIHEEYSEKYTSVPNVGEGKESQKHTEDKLYNSRDSGCKLDSVSNRKTHRYYGTDSSTSNDKEEAMPTNSNGGKAAAITTHTQCKSQNETGVGYMMENEARDDVVVKDNTTTRTEKDTNMSQETTDQKHSKKDKQNDINRDQGVENEGVTKINNSKDGKSKNQQTENEKVTKINNRKDSKSEINRQKMRKTPDSRTTLHSAELSALEQKKRPSSHGLPLVFKILKTCCQPTLAPHDSQEWTPVNPQQQIQQQYYSCAGIEGLLCALMQTYHDQNNHTQGHHTITKEDYDKKVCELRDWLTELIEAGGRHDVTGRWKEQLDKILTNFDSLSDAG</sequence>
<feature type="non-terminal residue" evidence="2">
    <location>
        <position position="1"/>
    </location>
</feature>
<accession>A0AAE1GJ07</accession>
<feature type="region of interest" description="Disordered" evidence="1">
    <location>
        <begin position="134"/>
        <end position="207"/>
    </location>
</feature>
<evidence type="ECO:0000313" key="2">
    <source>
        <dbReference type="EMBL" id="KAK3892549.1"/>
    </source>
</evidence>
<dbReference type="AlphaFoldDB" id="A0AAE1GJ07"/>
<reference evidence="2" key="1">
    <citation type="submission" date="2023-10" db="EMBL/GenBank/DDBJ databases">
        <title>Genome assemblies of two species of porcelain crab, Petrolisthes cinctipes and Petrolisthes manimaculis (Anomura: Porcellanidae).</title>
        <authorList>
            <person name="Angst P."/>
        </authorList>
    </citation>
    <scope>NUCLEOTIDE SEQUENCE</scope>
    <source>
        <strain evidence="2">PB745_01</strain>
        <tissue evidence="2">Gill</tissue>
    </source>
</reference>
<feature type="region of interest" description="Disordered" evidence="1">
    <location>
        <begin position="1"/>
        <end position="114"/>
    </location>
</feature>
<gene>
    <name evidence="2" type="ORF">Pcinc_003598</name>
</gene>
<organism evidence="2 3">
    <name type="scientific">Petrolisthes cinctipes</name>
    <name type="common">Flat porcelain crab</name>
    <dbReference type="NCBI Taxonomy" id="88211"/>
    <lineage>
        <taxon>Eukaryota</taxon>
        <taxon>Metazoa</taxon>
        <taxon>Ecdysozoa</taxon>
        <taxon>Arthropoda</taxon>
        <taxon>Crustacea</taxon>
        <taxon>Multicrustacea</taxon>
        <taxon>Malacostraca</taxon>
        <taxon>Eumalacostraca</taxon>
        <taxon>Eucarida</taxon>
        <taxon>Decapoda</taxon>
        <taxon>Pleocyemata</taxon>
        <taxon>Anomura</taxon>
        <taxon>Galatheoidea</taxon>
        <taxon>Porcellanidae</taxon>
        <taxon>Petrolisthes</taxon>
    </lineage>
</organism>
<dbReference type="EMBL" id="JAWQEG010000252">
    <property type="protein sequence ID" value="KAK3892549.1"/>
    <property type="molecule type" value="Genomic_DNA"/>
</dbReference>
<feature type="compositionally biased region" description="Basic and acidic residues" evidence="1">
    <location>
        <begin position="145"/>
        <end position="165"/>
    </location>
</feature>
<feature type="compositionally biased region" description="Basic and acidic residues" evidence="1">
    <location>
        <begin position="20"/>
        <end position="114"/>
    </location>
</feature>
<evidence type="ECO:0000313" key="3">
    <source>
        <dbReference type="Proteomes" id="UP001286313"/>
    </source>
</evidence>
<dbReference type="Proteomes" id="UP001286313">
    <property type="component" value="Unassembled WGS sequence"/>
</dbReference>
<feature type="region of interest" description="Disordered" evidence="1">
    <location>
        <begin position="223"/>
        <end position="325"/>
    </location>
</feature>
<evidence type="ECO:0000256" key="1">
    <source>
        <dbReference type="SAM" id="MobiDB-lite"/>
    </source>
</evidence>